<accession>A0A2L2BN49</accession>
<dbReference type="HAMAP" id="MF_00137">
    <property type="entry name" value="SAICAR_synth"/>
    <property type="match status" value="1"/>
</dbReference>
<evidence type="ECO:0000256" key="11">
    <source>
        <dbReference type="HAMAP-Rule" id="MF_00137"/>
    </source>
</evidence>
<keyword evidence="7 11" id="KW-0658">Purine biosynthesis</keyword>
<dbReference type="Pfam" id="PF01259">
    <property type="entry name" value="SAICAR_synt"/>
    <property type="match status" value="1"/>
</dbReference>
<dbReference type="GO" id="GO:0006189">
    <property type="term" value="P:'de novo' IMP biosynthetic process"/>
    <property type="evidence" value="ECO:0007669"/>
    <property type="project" value="UniProtKB-UniRule"/>
</dbReference>
<dbReference type="FunFam" id="3.30.470.20:FF:000015">
    <property type="entry name" value="Phosphoribosylaminoimidazole-succinocarboxamide synthase"/>
    <property type="match status" value="1"/>
</dbReference>
<dbReference type="SUPFAM" id="SSF56104">
    <property type="entry name" value="SAICAR synthase-like"/>
    <property type="match status" value="1"/>
</dbReference>
<keyword evidence="6 11" id="KW-0547">Nucleotide-binding</keyword>
<dbReference type="PROSITE" id="PS01058">
    <property type="entry name" value="SAICAR_SYNTHETASE_2"/>
    <property type="match status" value="1"/>
</dbReference>
<dbReference type="InterPro" id="IPR018236">
    <property type="entry name" value="SAICAR_synthetase_CS"/>
</dbReference>
<dbReference type="EMBL" id="CP026923">
    <property type="protein sequence ID" value="AVG23093.1"/>
    <property type="molecule type" value="Genomic_DNA"/>
</dbReference>
<dbReference type="Gene3D" id="3.30.200.20">
    <property type="entry name" value="Phosphorylase Kinase, domain 1"/>
    <property type="match status" value="1"/>
</dbReference>
<comment type="pathway">
    <text evidence="1 11">Purine metabolism; IMP biosynthesis via de novo pathway; 5-amino-1-(5-phospho-D-ribosyl)imidazole-4-carboxamide from 5-amino-1-(5-phospho-D-ribosyl)imidazole-4-carboxylate: step 1/2.</text>
</comment>
<dbReference type="EC" id="6.3.2.6" evidence="3 11"/>
<evidence type="ECO:0000256" key="5">
    <source>
        <dbReference type="ARBA" id="ARBA00022598"/>
    </source>
</evidence>
<keyword evidence="8 11" id="KW-0067">ATP-binding</keyword>
<evidence type="ECO:0000256" key="1">
    <source>
        <dbReference type="ARBA" id="ARBA00004672"/>
    </source>
</evidence>
<name>A0A2L2BN49_9MICO</name>
<evidence type="ECO:0000259" key="12">
    <source>
        <dbReference type="Pfam" id="PF01259"/>
    </source>
</evidence>
<dbReference type="AlphaFoldDB" id="A0A2L2BN49"/>
<dbReference type="Proteomes" id="UP000243077">
    <property type="component" value="Chromosome"/>
</dbReference>
<evidence type="ECO:0000256" key="3">
    <source>
        <dbReference type="ARBA" id="ARBA00012217"/>
    </source>
</evidence>
<dbReference type="Gene3D" id="3.30.470.20">
    <property type="entry name" value="ATP-grasp fold, B domain"/>
    <property type="match status" value="1"/>
</dbReference>
<evidence type="ECO:0000256" key="8">
    <source>
        <dbReference type="ARBA" id="ARBA00022840"/>
    </source>
</evidence>
<dbReference type="OrthoDB" id="9801549at2"/>
<dbReference type="UniPathway" id="UPA00074">
    <property type="reaction ID" value="UER00131"/>
</dbReference>
<dbReference type="PANTHER" id="PTHR43700:SF1">
    <property type="entry name" value="PHOSPHORIBOSYLAMINOIMIDAZOLE-SUCCINOCARBOXAMIDE SYNTHASE"/>
    <property type="match status" value="1"/>
</dbReference>
<dbReference type="KEGG" id="psai:C3B54_1186"/>
<proteinExistence type="inferred from homology"/>
<keyword evidence="5 11" id="KW-0436">Ligase</keyword>
<dbReference type="NCBIfam" id="TIGR00081">
    <property type="entry name" value="purC"/>
    <property type="match status" value="1"/>
</dbReference>
<gene>
    <name evidence="11" type="primary">purC</name>
    <name evidence="13" type="ORF">C3B54_1186</name>
</gene>
<dbReference type="PANTHER" id="PTHR43700">
    <property type="entry name" value="PHOSPHORIBOSYLAMINOIMIDAZOLE-SUCCINOCARBOXAMIDE SYNTHASE"/>
    <property type="match status" value="1"/>
</dbReference>
<reference evidence="13 14" key="1">
    <citation type="submission" date="2018-02" db="EMBL/GenBank/DDBJ databases">
        <title>Complete genome of the streamlined marine actinobacterium Pontimonas salivibrio CL-TW6 adapted to coastal planktonic lifestype.</title>
        <authorList>
            <person name="Cho B.C."/>
            <person name="Hardies S.C."/>
            <person name="Jang G.I."/>
            <person name="Hwang C.Y."/>
        </authorList>
    </citation>
    <scope>NUCLEOTIDE SEQUENCE [LARGE SCALE GENOMIC DNA]</scope>
    <source>
        <strain evidence="13 14">CL-TW6</strain>
    </source>
</reference>
<dbReference type="NCBIfam" id="NF010568">
    <property type="entry name" value="PRK13961.1"/>
    <property type="match status" value="1"/>
</dbReference>
<protein>
    <recommendedName>
        <fullName evidence="4 11">Phosphoribosylaminoimidazole-succinocarboxamide synthase</fullName>
        <ecNumber evidence="3 11">6.3.2.6</ecNumber>
    </recommendedName>
    <alternativeName>
        <fullName evidence="9 11">SAICAR synthetase</fullName>
    </alternativeName>
</protein>
<dbReference type="GO" id="GO:0005737">
    <property type="term" value="C:cytoplasm"/>
    <property type="evidence" value="ECO:0007669"/>
    <property type="project" value="TreeGrafter"/>
</dbReference>
<evidence type="ECO:0000256" key="10">
    <source>
        <dbReference type="ARBA" id="ARBA00048475"/>
    </source>
</evidence>
<evidence type="ECO:0000256" key="7">
    <source>
        <dbReference type="ARBA" id="ARBA00022755"/>
    </source>
</evidence>
<sequence>MTTLADWALTYQGKVRDIYIPHSASSAADADRLLIVASDRVSAFDVVLEPNIPGKGAALTRVSAWWMSTFADIPHHLLDERPPEEVADRAVVARSLSMLPVECVVRGYLVGSGWKDYQATGTICGIELPPGLHEGDKLPEPLFAPATKAAIGDHDENISFEQVLELVGKKDAHALRDTSLDIYNRAHQIAWERGLILADTKFEFGRGGEPGEIVLADELLTPDSSRYWDVERYRAGGDDRLDSFDKQVIRNWLAGTWDKTGAPPRLPADIVATTQERYLELERRLRG</sequence>
<evidence type="ECO:0000256" key="9">
    <source>
        <dbReference type="ARBA" id="ARBA00030409"/>
    </source>
</evidence>
<comment type="similarity">
    <text evidence="2 11">Belongs to the SAICAR synthetase family.</text>
</comment>
<organism evidence="13 14">
    <name type="scientific">Pontimonas salivibrio</name>
    <dbReference type="NCBI Taxonomy" id="1159327"/>
    <lineage>
        <taxon>Bacteria</taxon>
        <taxon>Bacillati</taxon>
        <taxon>Actinomycetota</taxon>
        <taxon>Actinomycetes</taxon>
        <taxon>Micrococcales</taxon>
        <taxon>Microbacteriaceae</taxon>
        <taxon>Pontimonas</taxon>
    </lineage>
</organism>
<evidence type="ECO:0000313" key="13">
    <source>
        <dbReference type="EMBL" id="AVG23093.1"/>
    </source>
</evidence>
<dbReference type="GO" id="GO:0004639">
    <property type="term" value="F:phosphoribosylaminoimidazolesuccinocarboxamide synthase activity"/>
    <property type="evidence" value="ECO:0007669"/>
    <property type="project" value="UniProtKB-UniRule"/>
</dbReference>
<evidence type="ECO:0000256" key="2">
    <source>
        <dbReference type="ARBA" id="ARBA00010190"/>
    </source>
</evidence>
<evidence type="ECO:0000313" key="14">
    <source>
        <dbReference type="Proteomes" id="UP000243077"/>
    </source>
</evidence>
<keyword evidence="14" id="KW-1185">Reference proteome</keyword>
<evidence type="ECO:0000256" key="6">
    <source>
        <dbReference type="ARBA" id="ARBA00022741"/>
    </source>
</evidence>
<comment type="catalytic activity">
    <reaction evidence="10 11">
        <text>5-amino-1-(5-phospho-D-ribosyl)imidazole-4-carboxylate + L-aspartate + ATP = (2S)-2-[5-amino-1-(5-phospho-beta-D-ribosyl)imidazole-4-carboxamido]succinate + ADP + phosphate + 2 H(+)</text>
        <dbReference type="Rhea" id="RHEA:22628"/>
        <dbReference type="ChEBI" id="CHEBI:15378"/>
        <dbReference type="ChEBI" id="CHEBI:29991"/>
        <dbReference type="ChEBI" id="CHEBI:30616"/>
        <dbReference type="ChEBI" id="CHEBI:43474"/>
        <dbReference type="ChEBI" id="CHEBI:58443"/>
        <dbReference type="ChEBI" id="CHEBI:77657"/>
        <dbReference type="ChEBI" id="CHEBI:456216"/>
        <dbReference type="EC" id="6.3.2.6"/>
    </reaction>
</comment>
<dbReference type="GO" id="GO:0005524">
    <property type="term" value="F:ATP binding"/>
    <property type="evidence" value="ECO:0007669"/>
    <property type="project" value="UniProtKB-KW"/>
</dbReference>
<dbReference type="InterPro" id="IPR028923">
    <property type="entry name" value="SAICAR_synt/ADE2_N"/>
</dbReference>
<feature type="domain" description="SAICAR synthetase/ADE2 N-terminal" evidence="12">
    <location>
        <begin position="10"/>
        <end position="256"/>
    </location>
</feature>
<dbReference type="CDD" id="cd01414">
    <property type="entry name" value="SAICAR_synt_Sc"/>
    <property type="match status" value="1"/>
</dbReference>
<evidence type="ECO:0000256" key="4">
    <source>
        <dbReference type="ARBA" id="ARBA00016460"/>
    </source>
</evidence>
<dbReference type="RefSeq" id="WP_104912753.1">
    <property type="nucleotide sequence ID" value="NZ_CP026923.1"/>
</dbReference>
<dbReference type="InterPro" id="IPR001636">
    <property type="entry name" value="SAICAR_synth"/>
</dbReference>